<dbReference type="SUPFAM" id="SSF48576">
    <property type="entry name" value="Terpenoid synthases"/>
    <property type="match status" value="1"/>
</dbReference>
<dbReference type="CDD" id="cd00685">
    <property type="entry name" value="Trans_IPPS_HT"/>
    <property type="match status" value="1"/>
</dbReference>
<keyword evidence="5" id="KW-0460">Magnesium</keyword>
<dbReference type="AlphaFoldDB" id="A0A1M5F8C0"/>
<evidence type="ECO:0000256" key="5">
    <source>
        <dbReference type="ARBA" id="ARBA00022842"/>
    </source>
</evidence>
<dbReference type="GO" id="GO:0004659">
    <property type="term" value="F:prenyltransferase activity"/>
    <property type="evidence" value="ECO:0007669"/>
    <property type="project" value="InterPro"/>
</dbReference>
<dbReference type="Gene3D" id="1.10.600.10">
    <property type="entry name" value="Farnesyl Diphosphate Synthase"/>
    <property type="match status" value="1"/>
</dbReference>
<comment type="similarity">
    <text evidence="2 6">Belongs to the FPP/GGPP synthase family.</text>
</comment>
<name>A0A1M5F8C0_9BACT</name>
<evidence type="ECO:0000313" key="7">
    <source>
        <dbReference type="EMBL" id="SHF87628.1"/>
    </source>
</evidence>
<dbReference type="Pfam" id="PF00348">
    <property type="entry name" value="polyprenyl_synt"/>
    <property type="match status" value="1"/>
</dbReference>
<gene>
    <name evidence="7" type="ORF">SAMN05443144_11491</name>
</gene>
<dbReference type="InterPro" id="IPR000092">
    <property type="entry name" value="Polyprenyl_synt"/>
</dbReference>
<keyword evidence="8" id="KW-1185">Reference proteome</keyword>
<dbReference type="STRING" id="1194090.SAMN05443144_11491"/>
<reference evidence="7 8" key="1">
    <citation type="submission" date="2016-11" db="EMBL/GenBank/DDBJ databases">
        <authorList>
            <person name="Jaros S."/>
            <person name="Januszkiewicz K."/>
            <person name="Wedrychowicz H."/>
        </authorList>
    </citation>
    <scope>NUCLEOTIDE SEQUENCE [LARGE SCALE GENOMIC DNA]</scope>
    <source>
        <strain evidence="7 8">DSM 21986</strain>
    </source>
</reference>
<dbReference type="GO" id="GO:0046872">
    <property type="term" value="F:metal ion binding"/>
    <property type="evidence" value="ECO:0007669"/>
    <property type="project" value="UniProtKB-KW"/>
</dbReference>
<protein>
    <submittedName>
        <fullName evidence="7">Octaprenyl-diphosphate synthase</fullName>
    </submittedName>
</protein>
<evidence type="ECO:0000313" key="8">
    <source>
        <dbReference type="Proteomes" id="UP000184041"/>
    </source>
</evidence>
<evidence type="ECO:0000256" key="6">
    <source>
        <dbReference type="RuleBase" id="RU004466"/>
    </source>
</evidence>
<dbReference type="PANTHER" id="PTHR12001:SF69">
    <property type="entry name" value="ALL TRANS-POLYPRENYL-DIPHOSPHATE SYNTHASE PDSS1"/>
    <property type="match status" value="1"/>
</dbReference>
<keyword evidence="3 6" id="KW-0808">Transferase</keyword>
<dbReference type="OrthoDB" id="9805316at2"/>
<evidence type="ECO:0000256" key="2">
    <source>
        <dbReference type="ARBA" id="ARBA00006706"/>
    </source>
</evidence>
<comment type="cofactor">
    <cofactor evidence="1">
        <name>Mg(2+)</name>
        <dbReference type="ChEBI" id="CHEBI:18420"/>
    </cofactor>
</comment>
<dbReference type="EMBL" id="FQUS01000014">
    <property type="protein sequence ID" value="SHF87628.1"/>
    <property type="molecule type" value="Genomic_DNA"/>
</dbReference>
<dbReference type="RefSeq" id="WP_073065345.1">
    <property type="nucleotide sequence ID" value="NZ_FQUS01000014.1"/>
</dbReference>
<evidence type="ECO:0000256" key="4">
    <source>
        <dbReference type="ARBA" id="ARBA00022723"/>
    </source>
</evidence>
<accession>A0A1M5F8C0</accession>
<organism evidence="7 8">
    <name type="scientific">Fodinibius roseus</name>
    <dbReference type="NCBI Taxonomy" id="1194090"/>
    <lineage>
        <taxon>Bacteria</taxon>
        <taxon>Pseudomonadati</taxon>
        <taxon>Balneolota</taxon>
        <taxon>Balneolia</taxon>
        <taxon>Balneolales</taxon>
        <taxon>Balneolaceae</taxon>
        <taxon>Fodinibius</taxon>
    </lineage>
</organism>
<dbReference type="SFLD" id="SFLDS00005">
    <property type="entry name" value="Isoprenoid_Synthase_Type_I"/>
    <property type="match status" value="1"/>
</dbReference>
<evidence type="ECO:0000256" key="1">
    <source>
        <dbReference type="ARBA" id="ARBA00001946"/>
    </source>
</evidence>
<dbReference type="InterPro" id="IPR033749">
    <property type="entry name" value="Polyprenyl_synt_CS"/>
</dbReference>
<dbReference type="InterPro" id="IPR008949">
    <property type="entry name" value="Isoprenoid_synthase_dom_sf"/>
</dbReference>
<dbReference type="PROSITE" id="PS00723">
    <property type="entry name" value="POLYPRENYL_SYNTHASE_1"/>
    <property type="match status" value="1"/>
</dbReference>
<sequence length="339" mass="39021">MIDTQLKEVTSFKRKEKKTLRQITHPVSDDLSEFRTFYKKALRTDVFVLDQIVQYLLRQKGKEIRPTLVFMSARLFGDVTQRSYVAATMIELLHTATLIHDDVVDDAEVRRGFLSINKVWKNKASVLLGDFLLSKGLLIALDYDEFKLLKVLSRAVKSMSEGELRQFKAARLFNMDEDYYFKVISEKTASLIAACCECGAISTSDDPTHHQKMHDIGMYTGIAFQIRDDLFDYGVGDIGKPTRNDIRERKVTLPFIKALDNATVTETIRIRYLMRKRNKSQSDIDNIVSFVHEKGGMEYARSIMDNYAGKALSKLSTLPESEDRQAFEDLIEFIIRRKK</sequence>
<dbReference type="GO" id="GO:0008299">
    <property type="term" value="P:isoprenoid biosynthetic process"/>
    <property type="evidence" value="ECO:0007669"/>
    <property type="project" value="InterPro"/>
</dbReference>
<proteinExistence type="inferred from homology"/>
<keyword evidence="4" id="KW-0479">Metal-binding</keyword>
<evidence type="ECO:0000256" key="3">
    <source>
        <dbReference type="ARBA" id="ARBA00022679"/>
    </source>
</evidence>
<dbReference type="Proteomes" id="UP000184041">
    <property type="component" value="Unassembled WGS sequence"/>
</dbReference>
<dbReference type="PANTHER" id="PTHR12001">
    <property type="entry name" value="GERANYLGERANYL PYROPHOSPHATE SYNTHASE"/>
    <property type="match status" value="1"/>
</dbReference>